<name>A0ABX0QB53_9BACT</name>
<dbReference type="EMBL" id="WAEL01000001">
    <property type="protein sequence ID" value="NID09530.1"/>
    <property type="molecule type" value="Genomic_DNA"/>
</dbReference>
<proteinExistence type="predicted"/>
<dbReference type="Pfam" id="PF01844">
    <property type="entry name" value="HNH"/>
    <property type="match status" value="1"/>
</dbReference>
<evidence type="ECO:0000259" key="1">
    <source>
        <dbReference type="Pfam" id="PF01844"/>
    </source>
</evidence>
<dbReference type="CDD" id="cd00085">
    <property type="entry name" value="HNHc"/>
    <property type="match status" value="1"/>
</dbReference>
<comment type="caution">
    <text evidence="2">The sequence shown here is derived from an EMBL/GenBank/DDBJ whole genome shotgun (WGS) entry which is preliminary data.</text>
</comment>
<reference evidence="3" key="1">
    <citation type="submission" date="2019-09" db="EMBL/GenBank/DDBJ databases">
        <authorList>
            <person name="Jung D.-H."/>
        </authorList>
    </citation>
    <scope>NUCLEOTIDE SEQUENCE [LARGE SCALE GENOMIC DNA]</scope>
    <source>
        <strain evidence="3">JA-25</strain>
    </source>
</reference>
<dbReference type="InterPro" id="IPR003615">
    <property type="entry name" value="HNH_nuc"/>
</dbReference>
<accession>A0ABX0QB53</accession>
<reference evidence="3" key="2">
    <citation type="submission" date="2023-07" db="EMBL/GenBank/DDBJ databases">
        <authorList>
            <person name="Jung D.-H."/>
        </authorList>
    </citation>
    <scope>NUCLEOTIDE SEQUENCE [LARGE SCALE GENOMIC DNA]</scope>
    <source>
        <strain evidence="3">JA-25</strain>
    </source>
</reference>
<feature type="domain" description="HNH" evidence="1">
    <location>
        <begin position="144"/>
        <end position="200"/>
    </location>
</feature>
<dbReference type="Proteomes" id="UP000606008">
    <property type="component" value="Unassembled WGS sequence"/>
</dbReference>
<organism evidence="2 3">
    <name type="scientific">Fibrivirga algicola</name>
    <dbReference type="NCBI Taxonomy" id="2950420"/>
    <lineage>
        <taxon>Bacteria</taxon>
        <taxon>Pseudomonadati</taxon>
        <taxon>Bacteroidota</taxon>
        <taxon>Cytophagia</taxon>
        <taxon>Cytophagales</taxon>
        <taxon>Spirosomataceae</taxon>
        <taxon>Fibrivirga</taxon>
    </lineage>
</organism>
<sequence>MGQTLWIVTGRSEKQKPKLYFLAARLTPSSYKEDDYGDLIFRATGKQLATPVPILDQVLLAALKQATANFIGYAELKDLSVVKSLTSLLDVTTAVEPASTVFYPDEFATDKMHTEGAKKQIYVNVYERDKAAREACIKHWGAKCRVCEMTFEAQYGPVGEGFIHVHHLKPIAKIGQAYRVDPINDLIPVCPNCHAMLHRRDPAYSVIELKAIISQL</sequence>
<dbReference type="InterPro" id="IPR002711">
    <property type="entry name" value="HNH"/>
</dbReference>
<evidence type="ECO:0000313" key="2">
    <source>
        <dbReference type="EMBL" id="NID09530.1"/>
    </source>
</evidence>
<protein>
    <recommendedName>
        <fullName evidence="1">HNH domain-containing protein</fullName>
    </recommendedName>
</protein>
<dbReference type="RefSeq" id="WP_166691117.1">
    <property type="nucleotide sequence ID" value="NZ_WAEL01000001.1"/>
</dbReference>
<keyword evidence="3" id="KW-1185">Reference proteome</keyword>
<evidence type="ECO:0000313" key="3">
    <source>
        <dbReference type="Proteomes" id="UP000606008"/>
    </source>
</evidence>
<gene>
    <name evidence="2" type="ORF">F7231_05065</name>
</gene>
<dbReference type="Gene3D" id="1.10.30.50">
    <property type="match status" value="1"/>
</dbReference>